<sequence length="42" mass="4602">MVSNFSLINAIITVVVCAAVIAGAVWWIRSVFGKRNRKGPKQ</sequence>
<evidence type="ECO:0000256" key="1">
    <source>
        <dbReference type="SAM" id="Phobius"/>
    </source>
</evidence>
<evidence type="ECO:0000313" key="3">
    <source>
        <dbReference type="Proteomes" id="UP000196778"/>
    </source>
</evidence>
<proteinExistence type="predicted"/>
<accession>A0A1R4IUU9</accession>
<reference evidence="3" key="1">
    <citation type="submission" date="2017-02" db="EMBL/GenBank/DDBJ databases">
        <authorList>
            <person name="Dridi B."/>
        </authorList>
    </citation>
    <scope>NUCLEOTIDE SEQUENCE [LARGE SCALE GENOMIC DNA]</scope>
    <source>
        <strain evidence="3">EB411</strain>
    </source>
</reference>
<dbReference type="RefSeq" id="WP_276327857.1">
    <property type="nucleotide sequence ID" value="NZ_FUKR01000022.1"/>
</dbReference>
<keyword evidence="1" id="KW-0812">Transmembrane</keyword>
<dbReference type="Proteomes" id="UP000196778">
    <property type="component" value="Unassembled WGS sequence"/>
</dbReference>
<organism evidence="2 3">
    <name type="scientific">Mycetocola reblochoni REB411</name>
    <dbReference type="NCBI Taxonomy" id="1255698"/>
    <lineage>
        <taxon>Bacteria</taxon>
        <taxon>Bacillati</taxon>
        <taxon>Actinomycetota</taxon>
        <taxon>Actinomycetes</taxon>
        <taxon>Micrococcales</taxon>
        <taxon>Microbacteriaceae</taxon>
        <taxon>Mycetocola</taxon>
    </lineage>
</organism>
<protein>
    <submittedName>
        <fullName evidence="2">Uncharacterized protein</fullName>
    </submittedName>
</protein>
<keyword evidence="1" id="KW-1133">Transmembrane helix</keyword>
<keyword evidence="3" id="KW-1185">Reference proteome</keyword>
<dbReference type="AlphaFoldDB" id="A0A1R4IUU9"/>
<feature type="transmembrane region" description="Helical" evidence="1">
    <location>
        <begin position="6"/>
        <end position="28"/>
    </location>
</feature>
<dbReference type="EMBL" id="FUKR01000022">
    <property type="protein sequence ID" value="SJN23656.1"/>
    <property type="molecule type" value="Genomic_DNA"/>
</dbReference>
<evidence type="ECO:0000313" key="2">
    <source>
        <dbReference type="EMBL" id="SJN23656.1"/>
    </source>
</evidence>
<gene>
    <name evidence="2" type="ORF">FM119_03745</name>
</gene>
<keyword evidence="1" id="KW-0472">Membrane</keyword>
<name>A0A1R4IUU9_9MICO</name>